<feature type="signal peptide" evidence="5">
    <location>
        <begin position="1"/>
        <end position="27"/>
    </location>
</feature>
<reference evidence="6 7" key="1">
    <citation type="submission" date="2020-08" db="EMBL/GenBank/DDBJ databases">
        <title>Plant Genome Project.</title>
        <authorList>
            <person name="Zhang R.-G."/>
        </authorList>
    </citation>
    <scope>NUCLEOTIDE SEQUENCE [LARGE SCALE GENOMIC DNA]</scope>
    <source>
        <tissue evidence="6">Rhizome</tissue>
    </source>
</reference>
<dbReference type="PROSITE" id="PS00086">
    <property type="entry name" value="CYTOCHROME_P450"/>
    <property type="match status" value="1"/>
</dbReference>
<keyword evidence="3 4" id="KW-0408">Iron</keyword>
<keyword evidence="4" id="KW-0503">Monooxygenase</keyword>
<dbReference type="FunFam" id="1.10.630.10:FF:000011">
    <property type="entry name" value="Cytochrome P450 83B1"/>
    <property type="match status" value="1"/>
</dbReference>
<protein>
    <recommendedName>
        <fullName evidence="8">Cytochrome P450 71A1</fullName>
    </recommendedName>
</protein>
<dbReference type="CDD" id="cd11072">
    <property type="entry name" value="CYP71-like"/>
    <property type="match status" value="1"/>
</dbReference>
<sequence>MLSQSSLLLIIASWFLFFVFCLRWTRAKKTPVDHPPAVPGLPVFGNLHQISSLPHRSLRALAEKHGPVMLLHLGRVPTVVVSSSAGAQEVLKTRDLTFASRPDSSLADRLFYRSQEILFSKYGEPWRQMRRIGVLHLLGQKQVHSFRKVREEEAAALVARIRAAAGGPVNLSDMIIDFTSDLTCRVALGRTYADAKGCGSQLRALSGEFMELMGLFPVRDYIPWLAWIDWLSGLDGRAKRIGLEFDALLEKVIAEHRRRKLTAKIDADDMDPVDILLSLGDSNEDGAAASSSSNISLTMDNIKGIILDMIVGGTDTTTATLEWAMAELIRHPEEMTKVQEEIRRVAGPRGEEIREEALEGMEQLKAVIKETLRLHPPGPLLLPRESMETTELQGYCIPKGTRVVVNGWAIARDPALWDKAEEFLPERFLVDSGAGALDFKGIDFRYLPFGAGRRGCPGSGFAIAALEVVLASLLYHFDWEMPGGMTAEEMDMDEVFGLVMQKKSSVILRGRPFKD</sequence>
<evidence type="ECO:0000256" key="2">
    <source>
        <dbReference type="ARBA" id="ARBA00022723"/>
    </source>
</evidence>
<accession>A0A8J5HFJ0</accession>
<proteinExistence type="inferred from homology"/>
<evidence type="ECO:0000256" key="4">
    <source>
        <dbReference type="RuleBase" id="RU000461"/>
    </source>
</evidence>
<keyword evidence="5" id="KW-0732">Signal</keyword>
<dbReference type="Proteomes" id="UP000734854">
    <property type="component" value="Unassembled WGS sequence"/>
</dbReference>
<dbReference type="GO" id="GO:0016705">
    <property type="term" value="F:oxidoreductase activity, acting on paired donors, with incorporation or reduction of molecular oxygen"/>
    <property type="evidence" value="ECO:0007669"/>
    <property type="project" value="InterPro"/>
</dbReference>
<dbReference type="GO" id="GO:0005506">
    <property type="term" value="F:iron ion binding"/>
    <property type="evidence" value="ECO:0007669"/>
    <property type="project" value="InterPro"/>
</dbReference>
<gene>
    <name evidence="6" type="ORF">ZIOFF_027142</name>
</gene>
<evidence type="ECO:0008006" key="8">
    <source>
        <dbReference type="Google" id="ProtNLM"/>
    </source>
</evidence>
<dbReference type="InterPro" id="IPR017972">
    <property type="entry name" value="Cyt_P450_CS"/>
</dbReference>
<keyword evidence="4" id="KW-0349">Heme</keyword>
<dbReference type="AlphaFoldDB" id="A0A8J5HFJ0"/>
<evidence type="ECO:0000256" key="5">
    <source>
        <dbReference type="SAM" id="SignalP"/>
    </source>
</evidence>
<evidence type="ECO:0000256" key="3">
    <source>
        <dbReference type="ARBA" id="ARBA00023004"/>
    </source>
</evidence>
<evidence type="ECO:0000313" key="6">
    <source>
        <dbReference type="EMBL" id="KAG6516669.1"/>
    </source>
</evidence>
<dbReference type="Pfam" id="PF00067">
    <property type="entry name" value="p450"/>
    <property type="match status" value="1"/>
</dbReference>
<dbReference type="EMBL" id="JACMSC010000007">
    <property type="protein sequence ID" value="KAG6516669.1"/>
    <property type="molecule type" value="Genomic_DNA"/>
</dbReference>
<dbReference type="PANTHER" id="PTHR47955:SF15">
    <property type="entry name" value="CYTOCHROME P450 71A2-LIKE"/>
    <property type="match status" value="1"/>
</dbReference>
<keyword evidence="2 4" id="KW-0479">Metal-binding</keyword>
<feature type="chain" id="PRO_5035152289" description="Cytochrome P450 71A1" evidence="5">
    <location>
        <begin position="28"/>
        <end position="515"/>
    </location>
</feature>
<dbReference type="GO" id="GO:0020037">
    <property type="term" value="F:heme binding"/>
    <property type="evidence" value="ECO:0007669"/>
    <property type="project" value="InterPro"/>
</dbReference>
<dbReference type="InterPro" id="IPR001128">
    <property type="entry name" value="Cyt_P450"/>
</dbReference>
<dbReference type="OrthoDB" id="781802at2759"/>
<name>A0A8J5HFJ0_ZINOF</name>
<evidence type="ECO:0000313" key="7">
    <source>
        <dbReference type="Proteomes" id="UP000734854"/>
    </source>
</evidence>
<keyword evidence="4" id="KW-0560">Oxidoreductase</keyword>
<evidence type="ECO:0000256" key="1">
    <source>
        <dbReference type="ARBA" id="ARBA00010617"/>
    </source>
</evidence>
<organism evidence="6 7">
    <name type="scientific">Zingiber officinale</name>
    <name type="common">Ginger</name>
    <name type="synonym">Amomum zingiber</name>
    <dbReference type="NCBI Taxonomy" id="94328"/>
    <lineage>
        <taxon>Eukaryota</taxon>
        <taxon>Viridiplantae</taxon>
        <taxon>Streptophyta</taxon>
        <taxon>Embryophyta</taxon>
        <taxon>Tracheophyta</taxon>
        <taxon>Spermatophyta</taxon>
        <taxon>Magnoliopsida</taxon>
        <taxon>Liliopsida</taxon>
        <taxon>Zingiberales</taxon>
        <taxon>Zingiberaceae</taxon>
        <taxon>Zingiber</taxon>
    </lineage>
</organism>
<dbReference type="PANTHER" id="PTHR47955">
    <property type="entry name" value="CYTOCHROME P450 FAMILY 71 PROTEIN"/>
    <property type="match status" value="1"/>
</dbReference>
<dbReference type="GO" id="GO:0004497">
    <property type="term" value="F:monooxygenase activity"/>
    <property type="evidence" value="ECO:0007669"/>
    <property type="project" value="UniProtKB-KW"/>
</dbReference>
<comment type="similarity">
    <text evidence="1 4">Belongs to the cytochrome P450 family.</text>
</comment>
<keyword evidence="7" id="KW-1185">Reference proteome</keyword>
<comment type="caution">
    <text evidence="6">The sequence shown here is derived from an EMBL/GenBank/DDBJ whole genome shotgun (WGS) entry which is preliminary data.</text>
</comment>